<feature type="transmembrane region" description="Helical" evidence="6">
    <location>
        <begin position="83"/>
        <end position="102"/>
    </location>
</feature>
<feature type="transmembrane region" description="Helical" evidence="6">
    <location>
        <begin position="378"/>
        <end position="399"/>
    </location>
</feature>
<dbReference type="Pfam" id="PF07690">
    <property type="entry name" value="MFS_1"/>
    <property type="match status" value="1"/>
</dbReference>
<comment type="subcellular location">
    <subcellularLocation>
        <location evidence="1">Endomembrane system</location>
        <topology evidence="1">Multi-pass membrane protein</topology>
    </subcellularLocation>
</comment>
<dbReference type="InterPro" id="IPR011701">
    <property type="entry name" value="MFS"/>
</dbReference>
<feature type="transmembrane region" description="Helical" evidence="6">
    <location>
        <begin position="220"/>
        <end position="244"/>
    </location>
</feature>
<accession>A0A381WNZ9</accession>
<feature type="transmembrane region" description="Helical" evidence="6">
    <location>
        <begin position="108"/>
        <end position="129"/>
    </location>
</feature>
<name>A0A381WNZ9_9ZZZZ</name>
<keyword evidence="2" id="KW-0813">Transport</keyword>
<evidence type="ECO:0000256" key="2">
    <source>
        <dbReference type="ARBA" id="ARBA00022448"/>
    </source>
</evidence>
<dbReference type="Gene3D" id="1.20.1720.10">
    <property type="entry name" value="Multidrug resistance protein D"/>
    <property type="match status" value="1"/>
</dbReference>
<dbReference type="GO" id="GO:0012505">
    <property type="term" value="C:endomembrane system"/>
    <property type="evidence" value="ECO:0007669"/>
    <property type="project" value="UniProtKB-SubCell"/>
</dbReference>
<feature type="transmembrane region" description="Helical" evidence="6">
    <location>
        <begin position="285"/>
        <end position="306"/>
    </location>
</feature>
<evidence type="ECO:0000256" key="5">
    <source>
        <dbReference type="ARBA" id="ARBA00023136"/>
    </source>
</evidence>
<feature type="transmembrane region" description="Helical" evidence="6">
    <location>
        <begin position="20"/>
        <end position="46"/>
    </location>
</feature>
<dbReference type="GO" id="GO:0005886">
    <property type="term" value="C:plasma membrane"/>
    <property type="evidence" value="ECO:0007669"/>
    <property type="project" value="TreeGrafter"/>
</dbReference>
<feature type="domain" description="Major facilitator superfamily (MFS) profile" evidence="7">
    <location>
        <begin position="17"/>
        <end position="402"/>
    </location>
</feature>
<keyword evidence="5 6" id="KW-0472">Membrane</keyword>
<evidence type="ECO:0000256" key="3">
    <source>
        <dbReference type="ARBA" id="ARBA00022692"/>
    </source>
</evidence>
<feature type="transmembrane region" description="Helical" evidence="6">
    <location>
        <begin position="312"/>
        <end position="332"/>
    </location>
</feature>
<protein>
    <recommendedName>
        <fullName evidence="7">Major facilitator superfamily (MFS) profile domain-containing protein</fullName>
    </recommendedName>
</protein>
<dbReference type="InterPro" id="IPR036259">
    <property type="entry name" value="MFS_trans_sf"/>
</dbReference>
<feature type="transmembrane region" description="Helical" evidence="6">
    <location>
        <begin position="344"/>
        <end position="366"/>
    </location>
</feature>
<evidence type="ECO:0000259" key="7">
    <source>
        <dbReference type="PROSITE" id="PS50850"/>
    </source>
</evidence>
<evidence type="ECO:0000256" key="6">
    <source>
        <dbReference type="SAM" id="Phobius"/>
    </source>
</evidence>
<organism evidence="8">
    <name type="scientific">marine metagenome</name>
    <dbReference type="NCBI Taxonomy" id="408172"/>
    <lineage>
        <taxon>unclassified sequences</taxon>
        <taxon>metagenomes</taxon>
        <taxon>ecological metagenomes</taxon>
    </lineage>
</organism>
<dbReference type="GO" id="GO:0022857">
    <property type="term" value="F:transmembrane transporter activity"/>
    <property type="evidence" value="ECO:0007669"/>
    <property type="project" value="InterPro"/>
</dbReference>
<reference evidence="8" key="1">
    <citation type="submission" date="2018-05" db="EMBL/GenBank/DDBJ databases">
        <authorList>
            <person name="Lanie J.A."/>
            <person name="Ng W.-L."/>
            <person name="Kazmierczak K.M."/>
            <person name="Andrzejewski T.M."/>
            <person name="Davidsen T.M."/>
            <person name="Wayne K.J."/>
            <person name="Tettelin H."/>
            <person name="Glass J.I."/>
            <person name="Rusch D."/>
            <person name="Podicherti R."/>
            <person name="Tsui H.-C.T."/>
            <person name="Winkler M.E."/>
        </authorList>
    </citation>
    <scope>NUCLEOTIDE SEQUENCE</scope>
</reference>
<dbReference type="PANTHER" id="PTHR23501:SF191">
    <property type="entry name" value="VACUOLAR BASIC AMINO ACID TRANSPORTER 4"/>
    <property type="match status" value="1"/>
</dbReference>
<keyword evidence="3 6" id="KW-0812">Transmembrane</keyword>
<dbReference type="EMBL" id="UINC01012358">
    <property type="protein sequence ID" value="SVA54011.1"/>
    <property type="molecule type" value="Genomic_DNA"/>
</dbReference>
<feature type="transmembrane region" description="Helical" evidence="6">
    <location>
        <begin position="250"/>
        <end position="273"/>
    </location>
</feature>
<evidence type="ECO:0000256" key="1">
    <source>
        <dbReference type="ARBA" id="ARBA00004127"/>
    </source>
</evidence>
<feature type="transmembrane region" description="Helical" evidence="6">
    <location>
        <begin position="141"/>
        <end position="163"/>
    </location>
</feature>
<dbReference type="SUPFAM" id="SSF103473">
    <property type="entry name" value="MFS general substrate transporter"/>
    <property type="match status" value="1"/>
</dbReference>
<proteinExistence type="predicted"/>
<dbReference type="PANTHER" id="PTHR23501">
    <property type="entry name" value="MAJOR FACILITATOR SUPERFAMILY"/>
    <property type="match status" value="1"/>
</dbReference>
<dbReference type="PROSITE" id="PS50850">
    <property type="entry name" value="MFS"/>
    <property type="match status" value="1"/>
</dbReference>
<feature type="transmembrane region" description="Helical" evidence="6">
    <location>
        <begin position="169"/>
        <end position="191"/>
    </location>
</feature>
<evidence type="ECO:0000313" key="8">
    <source>
        <dbReference type="EMBL" id="SVA54011.1"/>
    </source>
</evidence>
<keyword evidence="4 6" id="KW-1133">Transmembrane helix</keyword>
<gene>
    <name evidence="8" type="ORF">METZ01_LOCUS106865</name>
</gene>
<dbReference type="AlphaFoldDB" id="A0A381WNZ9"/>
<feature type="transmembrane region" description="Helical" evidence="6">
    <location>
        <begin position="52"/>
        <end position="71"/>
    </location>
</feature>
<sequence length="406" mass="42168">MSTANNSVNSQYPAPQPTWLLVLIVSTSIFATTIITPSLPGITLVFSVTAQQTQMVITGFLAATAVGQLFFGPFSDRFGRRIPLLAGLGLYLAGSILALVATDLSVLVLARCVQGVGAAAAMVLSRVIINDTHAPRAAAASMAAVMSATALAPMLAFSLGGVLYDAFGWQGGIGVTVLLGTVAFISALIILEETHRSRQSRLSLESVTLNYIGLLRNKQFLLFAGNLGFQASIFFALLSFLPFAFDRLGYSAAAFGFFVTALPVGFLTGSAVSRKLTPLWGISRMVRTGSSLSILATGTMAVLAFVGHHSAWALLLPAMLFAFSNGLVVANSTMGAVNAAHRSVAGFASGLAGSFQLAFASLVAWLTVFLGAAEDVRIGTAVVFTMALVGTALAFLIPLDSGDSTP</sequence>
<evidence type="ECO:0000256" key="4">
    <source>
        <dbReference type="ARBA" id="ARBA00022989"/>
    </source>
</evidence>
<dbReference type="InterPro" id="IPR020846">
    <property type="entry name" value="MFS_dom"/>
</dbReference>